<dbReference type="EMBL" id="BEZZ01213476">
    <property type="protein sequence ID" value="GCC47588.1"/>
    <property type="molecule type" value="Genomic_DNA"/>
</dbReference>
<sequence>LRVLIKAGLGWGNVVAGLWRCPERRWVAITMAVLTERERCGLREILHSLGHCELFSVADTVTNRMLKIDGVRGGPRRPD</sequence>
<organism evidence="1 2">
    <name type="scientific">Chiloscyllium punctatum</name>
    <name type="common">Brownbanded bambooshark</name>
    <name type="synonym">Hemiscyllium punctatum</name>
    <dbReference type="NCBI Taxonomy" id="137246"/>
    <lineage>
        <taxon>Eukaryota</taxon>
        <taxon>Metazoa</taxon>
        <taxon>Chordata</taxon>
        <taxon>Craniata</taxon>
        <taxon>Vertebrata</taxon>
        <taxon>Chondrichthyes</taxon>
        <taxon>Elasmobranchii</taxon>
        <taxon>Galeomorphii</taxon>
        <taxon>Galeoidea</taxon>
        <taxon>Orectolobiformes</taxon>
        <taxon>Hemiscylliidae</taxon>
        <taxon>Chiloscyllium</taxon>
    </lineage>
</organism>
<feature type="non-terminal residue" evidence="1">
    <location>
        <position position="1"/>
    </location>
</feature>
<dbReference type="Proteomes" id="UP000287033">
    <property type="component" value="Unassembled WGS sequence"/>
</dbReference>
<keyword evidence="2" id="KW-1185">Reference proteome</keyword>
<accession>A0A401TY62</accession>
<evidence type="ECO:0000313" key="1">
    <source>
        <dbReference type="EMBL" id="GCC47588.1"/>
    </source>
</evidence>
<comment type="caution">
    <text evidence="1">The sequence shown here is derived from an EMBL/GenBank/DDBJ whole genome shotgun (WGS) entry which is preliminary data.</text>
</comment>
<dbReference type="OrthoDB" id="6407068at2759"/>
<protein>
    <submittedName>
        <fullName evidence="1">Uncharacterized protein</fullName>
    </submittedName>
</protein>
<dbReference type="AlphaFoldDB" id="A0A401TY62"/>
<reference evidence="1 2" key="1">
    <citation type="journal article" date="2018" name="Nat. Ecol. Evol.">
        <title>Shark genomes provide insights into elasmobranch evolution and the origin of vertebrates.</title>
        <authorList>
            <person name="Hara Y"/>
            <person name="Yamaguchi K"/>
            <person name="Onimaru K"/>
            <person name="Kadota M"/>
            <person name="Koyanagi M"/>
            <person name="Keeley SD"/>
            <person name="Tatsumi K"/>
            <person name="Tanaka K"/>
            <person name="Motone F"/>
            <person name="Kageyama Y"/>
            <person name="Nozu R"/>
            <person name="Adachi N"/>
            <person name="Nishimura O"/>
            <person name="Nakagawa R"/>
            <person name="Tanegashima C"/>
            <person name="Kiyatake I"/>
            <person name="Matsumoto R"/>
            <person name="Murakumo K"/>
            <person name="Nishida K"/>
            <person name="Terakita A"/>
            <person name="Kuratani S"/>
            <person name="Sato K"/>
            <person name="Hyodo S Kuraku.S."/>
        </authorList>
    </citation>
    <scope>NUCLEOTIDE SEQUENCE [LARGE SCALE GENOMIC DNA]</scope>
</reference>
<name>A0A401TY62_CHIPU</name>
<evidence type="ECO:0000313" key="2">
    <source>
        <dbReference type="Proteomes" id="UP000287033"/>
    </source>
</evidence>
<proteinExistence type="predicted"/>
<gene>
    <name evidence="1" type="ORF">chiPu_0031579</name>
</gene>